<keyword evidence="2" id="KW-1185">Reference proteome</keyword>
<dbReference type="Proteomes" id="UP000186817">
    <property type="component" value="Unassembled WGS sequence"/>
</dbReference>
<reference evidence="1 2" key="1">
    <citation type="submission" date="2016-02" db="EMBL/GenBank/DDBJ databases">
        <title>Genome analysis of coral dinoflagellate symbionts highlights evolutionary adaptations to a symbiotic lifestyle.</title>
        <authorList>
            <person name="Aranda M."/>
            <person name="Li Y."/>
            <person name="Liew Y.J."/>
            <person name="Baumgarten S."/>
            <person name="Simakov O."/>
            <person name="Wilson M."/>
            <person name="Piel J."/>
            <person name="Ashoor H."/>
            <person name="Bougouffa S."/>
            <person name="Bajic V.B."/>
            <person name="Ryu T."/>
            <person name="Ravasi T."/>
            <person name="Bayer T."/>
            <person name="Micklem G."/>
            <person name="Kim H."/>
            <person name="Bhak J."/>
            <person name="Lajeunesse T.C."/>
            <person name="Voolstra C.R."/>
        </authorList>
    </citation>
    <scope>NUCLEOTIDE SEQUENCE [LARGE SCALE GENOMIC DNA]</scope>
    <source>
        <strain evidence="1 2">CCMP2467</strain>
    </source>
</reference>
<sequence>MGSAASAEYVHVSFDMKLFTQGPLGPIDCPFPQPARESAAMQPRELMWGSVASFLADGSALQIDKDGATANTKWYNLTVELLDIGI</sequence>
<gene>
    <name evidence="1" type="ORF">AK812_SmicGene24232</name>
</gene>
<accession>A0A1Q9DFB5</accession>
<proteinExistence type="predicted"/>
<name>A0A1Q9DFB5_SYMMI</name>
<organism evidence="1 2">
    <name type="scientific">Symbiodinium microadriaticum</name>
    <name type="common">Dinoflagellate</name>
    <name type="synonym">Zooxanthella microadriatica</name>
    <dbReference type="NCBI Taxonomy" id="2951"/>
    <lineage>
        <taxon>Eukaryota</taxon>
        <taxon>Sar</taxon>
        <taxon>Alveolata</taxon>
        <taxon>Dinophyceae</taxon>
        <taxon>Suessiales</taxon>
        <taxon>Symbiodiniaceae</taxon>
        <taxon>Symbiodinium</taxon>
    </lineage>
</organism>
<comment type="caution">
    <text evidence="1">The sequence shown here is derived from an EMBL/GenBank/DDBJ whole genome shotgun (WGS) entry which is preliminary data.</text>
</comment>
<dbReference type="AlphaFoldDB" id="A0A1Q9DFB5"/>
<dbReference type="EMBL" id="LSRX01000567">
    <property type="protein sequence ID" value="OLP93835.1"/>
    <property type="molecule type" value="Genomic_DNA"/>
</dbReference>
<evidence type="ECO:0000313" key="2">
    <source>
        <dbReference type="Proteomes" id="UP000186817"/>
    </source>
</evidence>
<evidence type="ECO:0000313" key="1">
    <source>
        <dbReference type="EMBL" id="OLP93835.1"/>
    </source>
</evidence>
<protein>
    <submittedName>
        <fullName evidence="1">Uncharacterized protein</fullName>
    </submittedName>
</protein>